<dbReference type="PRINTS" id="PR00024">
    <property type="entry name" value="HOMEOBOX"/>
</dbReference>
<dbReference type="PANTHER" id="PTHR46808:SF1">
    <property type="entry name" value="H2.0-LIKE HOMEOBOX PROTEIN"/>
    <property type="match status" value="1"/>
</dbReference>
<keyword evidence="3 5" id="KW-0539">Nucleus</keyword>
<sequence>MASFRIDDILARPQVSRSETSSGIGASTPIPNYQQLSFGVDQILARHETEQRERLPVLGAYPLVPNACDHLHTTYWASPYLAAHTQPLLYGSLLHSNCEACYSHTPYSYSSLTGMYGEYGTSVLNKTISGQVLPGQPKPRKPRRPWTRAVFSNLQRKGLEKRFQLQKYLTKSDRHQVASMLGLSDNQVKVWFQNRRMKWRQEARETIATGSPEEGSDKQDQ</sequence>
<dbReference type="EMBL" id="LSMT01000135">
    <property type="protein sequence ID" value="PFX26072.1"/>
    <property type="molecule type" value="Genomic_DNA"/>
</dbReference>
<dbReference type="PROSITE" id="PS00027">
    <property type="entry name" value="HOMEOBOX_1"/>
    <property type="match status" value="1"/>
</dbReference>
<protein>
    <submittedName>
        <fullName evidence="9">H2.0-like homeobox protein</fullName>
    </submittedName>
</protein>
<dbReference type="SUPFAM" id="SSF46689">
    <property type="entry name" value="Homeodomain-like"/>
    <property type="match status" value="1"/>
</dbReference>
<keyword evidence="1 5" id="KW-0238">DNA-binding</keyword>
<dbReference type="GO" id="GO:0005634">
    <property type="term" value="C:nucleus"/>
    <property type="evidence" value="ECO:0007669"/>
    <property type="project" value="UniProtKB-SubCell"/>
</dbReference>
<organism evidence="9 10">
    <name type="scientific">Stylophora pistillata</name>
    <name type="common">Smooth cauliflower coral</name>
    <dbReference type="NCBI Taxonomy" id="50429"/>
    <lineage>
        <taxon>Eukaryota</taxon>
        <taxon>Metazoa</taxon>
        <taxon>Cnidaria</taxon>
        <taxon>Anthozoa</taxon>
        <taxon>Hexacorallia</taxon>
        <taxon>Scleractinia</taxon>
        <taxon>Astrocoeniina</taxon>
        <taxon>Pocilloporidae</taxon>
        <taxon>Stylophora</taxon>
    </lineage>
</organism>
<dbReference type="InterPro" id="IPR052497">
    <property type="entry name" value="H2.0_Homeobox_TF"/>
</dbReference>
<keyword evidence="2 5" id="KW-0371">Homeobox</keyword>
<evidence type="ECO:0000259" key="8">
    <source>
        <dbReference type="PROSITE" id="PS50071"/>
    </source>
</evidence>
<feature type="region of interest" description="Disordered" evidence="7">
    <location>
        <begin position="202"/>
        <end position="221"/>
    </location>
</feature>
<evidence type="ECO:0000256" key="3">
    <source>
        <dbReference type="ARBA" id="ARBA00023242"/>
    </source>
</evidence>
<dbReference type="InterPro" id="IPR009057">
    <property type="entry name" value="Homeodomain-like_sf"/>
</dbReference>
<dbReference type="InterPro" id="IPR020479">
    <property type="entry name" value="HD_metazoa"/>
</dbReference>
<feature type="domain" description="Homeobox" evidence="8">
    <location>
        <begin position="142"/>
        <end position="202"/>
    </location>
</feature>
<dbReference type="CDD" id="cd00086">
    <property type="entry name" value="homeodomain"/>
    <property type="match status" value="1"/>
</dbReference>
<comment type="caution">
    <text evidence="9">The sequence shown here is derived from an EMBL/GenBank/DDBJ whole genome shotgun (WGS) entry which is preliminary data.</text>
</comment>
<evidence type="ECO:0000313" key="9">
    <source>
        <dbReference type="EMBL" id="PFX26072.1"/>
    </source>
</evidence>
<gene>
    <name evidence="9" type="primary">Hlx</name>
    <name evidence="9" type="ORF">AWC38_SpisGene9274</name>
</gene>
<dbReference type="Gene3D" id="1.10.10.60">
    <property type="entry name" value="Homeodomain-like"/>
    <property type="match status" value="1"/>
</dbReference>
<reference evidence="10" key="1">
    <citation type="journal article" date="2017" name="bioRxiv">
        <title>Comparative analysis of the genomes of Stylophora pistillata and Acropora digitifera provides evidence for extensive differences between species of corals.</title>
        <authorList>
            <person name="Voolstra C.R."/>
            <person name="Li Y."/>
            <person name="Liew Y.J."/>
            <person name="Baumgarten S."/>
            <person name="Zoccola D."/>
            <person name="Flot J.-F."/>
            <person name="Tambutte S."/>
            <person name="Allemand D."/>
            <person name="Aranda M."/>
        </authorList>
    </citation>
    <scope>NUCLEOTIDE SEQUENCE [LARGE SCALE GENOMIC DNA]</scope>
</reference>
<comment type="similarity">
    <text evidence="4">Belongs to the H2.0 homeobox family.</text>
</comment>
<dbReference type="InterPro" id="IPR001356">
    <property type="entry name" value="HD"/>
</dbReference>
<dbReference type="GO" id="GO:0043565">
    <property type="term" value="F:sequence-specific DNA binding"/>
    <property type="evidence" value="ECO:0007669"/>
    <property type="project" value="TreeGrafter"/>
</dbReference>
<evidence type="ECO:0000313" key="10">
    <source>
        <dbReference type="Proteomes" id="UP000225706"/>
    </source>
</evidence>
<keyword evidence="10" id="KW-1185">Reference proteome</keyword>
<dbReference type="InterPro" id="IPR017970">
    <property type="entry name" value="Homeobox_CS"/>
</dbReference>
<dbReference type="PROSITE" id="PS50071">
    <property type="entry name" value="HOMEOBOX_2"/>
    <property type="match status" value="1"/>
</dbReference>
<dbReference type="Proteomes" id="UP000225706">
    <property type="component" value="Unassembled WGS sequence"/>
</dbReference>
<evidence type="ECO:0000256" key="6">
    <source>
        <dbReference type="RuleBase" id="RU000682"/>
    </source>
</evidence>
<dbReference type="AlphaFoldDB" id="A0A2B4SC02"/>
<proteinExistence type="inferred from homology"/>
<evidence type="ECO:0000256" key="1">
    <source>
        <dbReference type="ARBA" id="ARBA00023125"/>
    </source>
</evidence>
<comment type="subcellular location">
    <subcellularLocation>
        <location evidence="5 6">Nucleus</location>
    </subcellularLocation>
</comment>
<dbReference type="PRINTS" id="PR00031">
    <property type="entry name" value="HTHREPRESSR"/>
</dbReference>
<feature type="DNA-binding region" description="Homeobox" evidence="5">
    <location>
        <begin position="144"/>
        <end position="203"/>
    </location>
</feature>
<dbReference type="GO" id="GO:0000981">
    <property type="term" value="F:DNA-binding transcription factor activity, RNA polymerase II-specific"/>
    <property type="evidence" value="ECO:0007669"/>
    <property type="project" value="InterPro"/>
</dbReference>
<name>A0A2B4SC02_STYPI</name>
<evidence type="ECO:0000256" key="5">
    <source>
        <dbReference type="PROSITE-ProRule" id="PRU00108"/>
    </source>
</evidence>
<accession>A0A2B4SC02</accession>
<evidence type="ECO:0000256" key="4">
    <source>
        <dbReference type="ARBA" id="ARBA00038504"/>
    </source>
</evidence>
<dbReference type="InterPro" id="IPR000047">
    <property type="entry name" value="HTH_motif"/>
</dbReference>
<dbReference type="OrthoDB" id="6159439at2759"/>
<dbReference type="FunFam" id="1.10.10.60:FF:000825">
    <property type="match status" value="1"/>
</dbReference>
<dbReference type="SMART" id="SM00389">
    <property type="entry name" value="HOX"/>
    <property type="match status" value="1"/>
</dbReference>
<dbReference type="PANTHER" id="PTHR46808">
    <property type="entry name" value="H2.0-LIKE HOMEOBOX PROTEIN"/>
    <property type="match status" value="1"/>
</dbReference>
<evidence type="ECO:0000256" key="2">
    <source>
        <dbReference type="ARBA" id="ARBA00023155"/>
    </source>
</evidence>
<evidence type="ECO:0000256" key="7">
    <source>
        <dbReference type="SAM" id="MobiDB-lite"/>
    </source>
</evidence>
<dbReference type="Pfam" id="PF00046">
    <property type="entry name" value="Homeodomain"/>
    <property type="match status" value="1"/>
</dbReference>